<comment type="caution">
    <text evidence="2">The sequence shown here is derived from an EMBL/GenBank/DDBJ whole genome shotgun (WGS) entry which is preliminary data.</text>
</comment>
<reference evidence="2 3" key="1">
    <citation type="submission" date="2019-09" db="EMBL/GenBank/DDBJ databases">
        <title>Screening of Novel Bioactive Compounds from Soil-Associated.</title>
        <authorList>
            <person name="Zhao S."/>
        </authorList>
    </citation>
    <scope>NUCLEOTIDE SEQUENCE [LARGE SCALE GENOMIC DNA]</scope>
    <source>
        <strain evidence="2 3">HIT-DPA4</strain>
    </source>
</reference>
<keyword evidence="1" id="KW-0812">Transmembrane</keyword>
<protein>
    <submittedName>
        <fullName evidence="2">Uncharacterized protein</fullName>
    </submittedName>
</protein>
<name>A0A6H9UUL7_9ACTN</name>
<dbReference type="RefSeq" id="WP_150953125.1">
    <property type="nucleotide sequence ID" value="NZ_VZRB01000024.1"/>
</dbReference>
<evidence type="ECO:0000313" key="2">
    <source>
        <dbReference type="EMBL" id="KAB1142498.1"/>
    </source>
</evidence>
<feature type="transmembrane region" description="Helical" evidence="1">
    <location>
        <begin position="66"/>
        <end position="86"/>
    </location>
</feature>
<keyword evidence="1" id="KW-1133">Transmembrane helix</keyword>
<feature type="transmembrane region" description="Helical" evidence="1">
    <location>
        <begin position="140"/>
        <end position="161"/>
    </location>
</feature>
<feature type="transmembrane region" description="Helical" evidence="1">
    <location>
        <begin position="167"/>
        <end position="188"/>
    </location>
</feature>
<feature type="transmembrane region" description="Helical" evidence="1">
    <location>
        <begin position="106"/>
        <end position="128"/>
    </location>
</feature>
<evidence type="ECO:0000256" key="1">
    <source>
        <dbReference type="SAM" id="Phobius"/>
    </source>
</evidence>
<accession>A0A6H9UUL7</accession>
<proteinExistence type="predicted"/>
<dbReference type="Proteomes" id="UP000442707">
    <property type="component" value="Unassembled WGS sequence"/>
</dbReference>
<keyword evidence="1" id="KW-0472">Membrane</keyword>
<gene>
    <name evidence="2" type="ORF">F7R91_28720</name>
</gene>
<organism evidence="2 3">
    <name type="scientific">Streptomyces luteolifulvus</name>
    <dbReference type="NCBI Taxonomy" id="2615112"/>
    <lineage>
        <taxon>Bacteria</taxon>
        <taxon>Bacillati</taxon>
        <taxon>Actinomycetota</taxon>
        <taxon>Actinomycetes</taxon>
        <taxon>Kitasatosporales</taxon>
        <taxon>Streptomycetaceae</taxon>
        <taxon>Streptomyces</taxon>
    </lineage>
</organism>
<feature type="transmembrane region" description="Helical" evidence="1">
    <location>
        <begin position="34"/>
        <end position="54"/>
    </location>
</feature>
<sequence length="208" mass="21914">MRLPRLLLAGMLLSIAVFLLSALFAPPASRSVGAASVAVFVPLWYCLSALNAGLGMASGIRVADRIVDFGVMFSLPVLASLVMWWVSESEWEGGPVLTTGRTPVMLTAGILLWAAVTLLVAVLAPGVADRARSRGATAAFLPLWSLVCGANALLGVFAAGYTWREELLIMVANLSLPTAVALLAPWALKHRRNGDVAEYGAESREPAA</sequence>
<dbReference type="AlphaFoldDB" id="A0A6H9UUL7"/>
<keyword evidence="3" id="KW-1185">Reference proteome</keyword>
<evidence type="ECO:0000313" key="3">
    <source>
        <dbReference type="Proteomes" id="UP000442707"/>
    </source>
</evidence>
<dbReference type="EMBL" id="VZRB01000024">
    <property type="protein sequence ID" value="KAB1142498.1"/>
    <property type="molecule type" value="Genomic_DNA"/>
</dbReference>